<keyword evidence="4 5" id="KW-0472">Membrane</keyword>
<reference evidence="6 7" key="1">
    <citation type="submission" date="2018-10" db="EMBL/GenBank/DDBJ databases">
        <title>Genomic Encyclopedia of Archaeal and Bacterial Type Strains, Phase II (KMG-II): from individual species to whole genera.</title>
        <authorList>
            <person name="Goeker M."/>
        </authorList>
    </citation>
    <scope>NUCLEOTIDE SEQUENCE [LARGE SCALE GENOMIC DNA]</scope>
    <source>
        <strain evidence="6 7">DSM 14954</strain>
    </source>
</reference>
<dbReference type="AlphaFoldDB" id="A0A660LAA6"/>
<gene>
    <name evidence="6" type="ORF">C8N24_1025</name>
</gene>
<feature type="transmembrane region" description="Helical" evidence="5">
    <location>
        <begin position="174"/>
        <end position="194"/>
    </location>
</feature>
<dbReference type="EMBL" id="RBIL01000001">
    <property type="protein sequence ID" value="RKQ91205.1"/>
    <property type="molecule type" value="Genomic_DNA"/>
</dbReference>
<evidence type="ECO:0000313" key="7">
    <source>
        <dbReference type="Proteomes" id="UP000278962"/>
    </source>
</evidence>
<comment type="subcellular location">
    <subcellularLocation>
        <location evidence="1">Membrane</location>
        <topology evidence="1">Multi-pass membrane protein</topology>
    </subcellularLocation>
</comment>
<evidence type="ECO:0000313" key="6">
    <source>
        <dbReference type="EMBL" id="RKQ91205.1"/>
    </source>
</evidence>
<evidence type="ECO:0000256" key="5">
    <source>
        <dbReference type="SAM" id="Phobius"/>
    </source>
</evidence>
<protein>
    <submittedName>
        <fullName evidence="6">Uncharacterized protein DUF3533</fullName>
    </submittedName>
</protein>
<dbReference type="PANTHER" id="PTHR43077">
    <property type="entry name" value="TRANSPORT PERMEASE YVFS-RELATED"/>
    <property type="match status" value="1"/>
</dbReference>
<feature type="transmembrane region" description="Helical" evidence="5">
    <location>
        <begin position="229"/>
        <end position="250"/>
    </location>
</feature>
<evidence type="ECO:0000256" key="2">
    <source>
        <dbReference type="ARBA" id="ARBA00022692"/>
    </source>
</evidence>
<evidence type="ECO:0000256" key="3">
    <source>
        <dbReference type="ARBA" id="ARBA00022989"/>
    </source>
</evidence>
<feature type="transmembrane region" description="Helical" evidence="5">
    <location>
        <begin position="140"/>
        <end position="162"/>
    </location>
</feature>
<organism evidence="6 7">
    <name type="scientific">Solirubrobacter pauli</name>
    <dbReference type="NCBI Taxonomy" id="166793"/>
    <lineage>
        <taxon>Bacteria</taxon>
        <taxon>Bacillati</taxon>
        <taxon>Actinomycetota</taxon>
        <taxon>Thermoleophilia</taxon>
        <taxon>Solirubrobacterales</taxon>
        <taxon>Solirubrobacteraceae</taxon>
        <taxon>Solirubrobacter</taxon>
    </lineage>
</organism>
<dbReference type="GO" id="GO:0016020">
    <property type="term" value="C:membrane"/>
    <property type="evidence" value="ECO:0007669"/>
    <property type="project" value="UniProtKB-SubCell"/>
</dbReference>
<feature type="transmembrane region" description="Helical" evidence="5">
    <location>
        <begin position="200"/>
        <end position="222"/>
    </location>
</feature>
<dbReference type="PANTHER" id="PTHR43077:SF10">
    <property type="entry name" value="TRANSPORT PERMEASE PROTEIN"/>
    <property type="match status" value="1"/>
</dbReference>
<keyword evidence="2 5" id="KW-0812">Transmembrane</keyword>
<accession>A0A660LAA6</accession>
<evidence type="ECO:0000256" key="1">
    <source>
        <dbReference type="ARBA" id="ARBA00004141"/>
    </source>
</evidence>
<dbReference type="Proteomes" id="UP000278962">
    <property type="component" value="Unassembled WGS sequence"/>
</dbReference>
<keyword evidence="3 5" id="KW-1133">Transmembrane helix</keyword>
<sequence>MPENPRKAAALLLVGALILMVAFATSYVGAFHDPTPRKMPVAVVGTAEQAAQLNALDGQPLEVRAVGDRAAALQQLDDREVYGVYDPSANTLYTASASNRAAATALELTINRVQASQDRPAAQVQDVKPLSASDPNGTSLFYVVIAWVFGGYFAAVLLGMVAGNRSSSRNLAGLRVGALAAFAVLGSLLTLLVVRLGFDVLTGSFFAVWAAGALIVFATAVASSGLQALAGMAGTGLVILLFVILGNPAAGGAYARPLLPGFWGTVGGLLPPGAGVDLVRSILYFDGARILGPIAVLVGWALLGAALALWRGGRAVPREQAEIEAAAAAAAA</sequence>
<comment type="caution">
    <text evidence="6">The sequence shown here is derived from an EMBL/GenBank/DDBJ whole genome shotgun (WGS) entry which is preliminary data.</text>
</comment>
<dbReference type="InterPro" id="IPR051328">
    <property type="entry name" value="T7SS_ABC-Transporter"/>
</dbReference>
<keyword evidence="7" id="KW-1185">Reference proteome</keyword>
<evidence type="ECO:0000256" key="4">
    <source>
        <dbReference type="ARBA" id="ARBA00023136"/>
    </source>
</evidence>
<feature type="transmembrane region" description="Helical" evidence="5">
    <location>
        <begin position="290"/>
        <end position="310"/>
    </location>
</feature>
<name>A0A660LAA6_9ACTN</name>
<proteinExistence type="predicted"/>
<dbReference type="OrthoDB" id="3217869at2"/>
<dbReference type="RefSeq" id="WP_121248616.1">
    <property type="nucleotide sequence ID" value="NZ_RBIL01000001.1"/>
</dbReference>